<protein>
    <submittedName>
        <fullName evidence="1 2">Uncharacterized protein</fullName>
    </submittedName>
</protein>
<dbReference type="RefSeq" id="XP_009019174.1">
    <property type="nucleotide sequence ID" value="XM_009020926.1"/>
</dbReference>
<name>T1EQV2_HELRO</name>
<dbReference type="InParanoid" id="T1EQV2"/>
<gene>
    <name evidence="2" type="primary">20198952</name>
    <name evidence="1" type="ORF">HELRODRAFT_160926</name>
</gene>
<sequence>MKLVKEDPTAALSFLSKTDDDIEYDTITDPMRTSINESDTTEGDFVSETGVIGVAPICSGTDTTVSAGVAELQEKEGMQMNSFKELIASTSSVVPALLSDVSTDCTVTVAATNCVSSASAVLTTSSTSDGSNNNQMSKGLYYI</sequence>
<dbReference type="CTD" id="20198952"/>
<dbReference type="EMBL" id="KB096742">
    <property type="protein sequence ID" value="ESO01766.1"/>
    <property type="molecule type" value="Genomic_DNA"/>
</dbReference>
<organism evidence="2 3">
    <name type="scientific">Helobdella robusta</name>
    <name type="common">Californian leech</name>
    <dbReference type="NCBI Taxonomy" id="6412"/>
    <lineage>
        <taxon>Eukaryota</taxon>
        <taxon>Metazoa</taxon>
        <taxon>Spiralia</taxon>
        <taxon>Lophotrochozoa</taxon>
        <taxon>Annelida</taxon>
        <taxon>Clitellata</taxon>
        <taxon>Hirudinea</taxon>
        <taxon>Rhynchobdellida</taxon>
        <taxon>Glossiphoniidae</taxon>
        <taxon>Helobdella</taxon>
    </lineage>
</organism>
<reference evidence="2" key="3">
    <citation type="submission" date="2015-06" db="UniProtKB">
        <authorList>
            <consortium name="EnsemblMetazoa"/>
        </authorList>
    </citation>
    <scope>IDENTIFICATION</scope>
</reference>
<dbReference type="GeneID" id="20198952"/>
<dbReference type="Proteomes" id="UP000015101">
    <property type="component" value="Unassembled WGS sequence"/>
</dbReference>
<keyword evidence="3" id="KW-1185">Reference proteome</keyword>
<dbReference type="KEGG" id="hro:HELRODRAFT_160926"/>
<evidence type="ECO:0000313" key="1">
    <source>
        <dbReference type="EMBL" id="ESO01766.1"/>
    </source>
</evidence>
<dbReference type="AlphaFoldDB" id="T1EQV2"/>
<dbReference type="HOGENOM" id="CLU_1808291_0_0_1"/>
<proteinExistence type="predicted"/>
<reference evidence="3" key="1">
    <citation type="submission" date="2012-12" db="EMBL/GenBank/DDBJ databases">
        <authorList>
            <person name="Hellsten U."/>
            <person name="Grimwood J."/>
            <person name="Chapman J.A."/>
            <person name="Shapiro H."/>
            <person name="Aerts A."/>
            <person name="Otillar R.P."/>
            <person name="Terry A.Y."/>
            <person name="Boore J.L."/>
            <person name="Simakov O."/>
            <person name="Marletaz F."/>
            <person name="Cho S.-J."/>
            <person name="Edsinger-Gonzales E."/>
            <person name="Havlak P."/>
            <person name="Kuo D.-H."/>
            <person name="Larsson T."/>
            <person name="Lv J."/>
            <person name="Arendt D."/>
            <person name="Savage R."/>
            <person name="Osoegawa K."/>
            <person name="de Jong P."/>
            <person name="Lindberg D.R."/>
            <person name="Seaver E.C."/>
            <person name="Weisblat D.A."/>
            <person name="Putnam N.H."/>
            <person name="Grigoriev I.V."/>
            <person name="Rokhsar D.S."/>
        </authorList>
    </citation>
    <scope>NUCLEOTIDE SEQUENCE</scope>
</reference>
<dbReference type="EnsemblMetazoa" id="HelroT160926">
    <property type="protein sequence ID" value="HelroP160926"/>
    <property type="gene ID" value="HelroG160926"/>
</dbReference>
<dbReference type="EMBL" id="AMQM01000700">
    <property type="status" value="NOT_ANNOTATED_CDS"/>
    <property type="molecule type" value="Genomic_DNA"/>
</dbReference>
<accession>T1EQV2</accession>
<evidence type="ECO:0000313" key="3">
    <source>
        <dbReference type="Proteomes" id="UP000015101"/>
    </source>
</evidence>
<reference evidence="1 3" key="2">
    <citation type="journal article" date="2013" name="Nature">
        <title>Insights into bilaterian evolution from three spiralian genomes.</title>
        <authorList>
            <person name="Simakov O."/>
            <person name="Marletaz F."/>
            <person name="Cho S.J."/>
            <person name="Edsinger-Gonzales E."/>
            <person name="Havlak P."/>
            <person name="Hellsten U."/>
            <person name="Kuo D.H."/>
            <person name="Larsson T."/>
            <person name="Lv J."/>
            <person name="Arendt D."/>
            <person name="Savage R."/>
            <person name="Osoegawa K."/>
            <person name="de Jong P."/>
            <person name="Grimwood J."/>
            <person name="Chapman J.A."/>
            <person name="Shapiro H."/>
            <person name="Aerts A."/>
            <person name="Otillar R.P."/>
            <person name="Terry A.Y."/>
            <person name="Boore J.L."/>
            <person name="Grigoriev I.V."/>
            <person name="Lindberg D.R."/>
            <person name="Seaver E.C."/>
            <person name="Weisblat D.A."/>
            <person name="Putnam N.H."/>
            <person name="Rokhsar D.S."/>
        </authorList>
    </citation>
    <scope>NUCLEOTIDE SEQUENCE</scope>
</reference>
<evidence type="ECO:0000313" key="2">
    <source>
        <dbReference type="EnsemblMetazoa" id="HelroP160926"/>
    </source>
</evidence>